<accession>A0ABW4KRQ2</accession>
<evidence type="ECO:0000313" key="4">
    <source>
        <dbReference type="Proteomes" id="UP001597304"/>
    </source>
</evidence>
<sequence length="393" mass="41716">MQHRGSGALDGVRVLEMGQVLAGPFAGAILADLGAEVVKLERVEGGDDARRMGPAFRHGDALNFQIFNRGKQSVAVDMKSVAGRAHFERLAAESDIFIHNLRPGVPQALGIDGASLCARHPRLIYCEISAFGHLGPMAMQPGYEPLIQAFSGLSSTNGGPDDPPMRSGASVCDQGTGMWVVIGALAMLQQRARTGRGGLLQTSLLETAMVWNGQKADAFANVGALPQRHRSGHPGFVPYEAFDTADGPLLICCGNDRLFAKLATELRRPDWVGDERFATNRARLLHKDALVTQLEPLLMARPRSEWLKRFEAAGVPCAPVHSLPEALNHPQLQALGMLASVPNGGFSLTALPLTIDGVRPTPGGAAPSLGADNARHGLPPAPPSDTPNTKETP</sequence>
<proteinExistence type="predicted"/>
<dbReference type="InterPro" id="IPR044855">
    <property type="entry name" value="CoA-Trfase_III_dom3_sf"/>
</dbReference>
<evidence type="ECO:0000313" key="3">
    <source>
        <dbReference type="EMBL" id="MFD1710715.1"/>
    </source>
</evidence>
<dbReference type="InterPro" id="IPR003673">
    <property type="entry name" value="CoA-Trfase_fam_III"/>
</dbReference>
<keyword evidence="4" id="KW-1185">Reference proteome</keyword>
<dbReference type="InterPro" id="IPR023606">
    <property type="entry name" value="CoA-Trfase_III_dom_1_sf"/>
</dbReference>
<gene>
    <name evidence="3" type="ORF">ACFSF0_08875</name>
</gene>
<dbReference type="Gene3D" id="3.30.1540.10">
    <property type="entry name" value="formyl-coa transferase, domain 3"/>
    <property type="match status" value="1"/>
</dbReference>
<dbReference type="Proteomes" id="UP001597304">
    <property type="component" value="Unassembled WGS sequence"/>
</dbReference>
<dbReference type="SUPFAM" id="SSF89796">
    <property type="entry name" value="CoA-transferase family III (CaiB/BaiF)"/>
    <property type="match status" value="1"/>
</dbReference>
<dbReference type="PANTHER" id="PTHR48207">
    <property type="entry name" value="SUCCINATE--HYDROXYMETHYLGLUTARATE COA-TRANSFERASE"/>
    <property type="match status" value="1"/>
</dbReference>
<dbReference type="EMBL" id="JBHUEJ010000019">
    <property type="protein sequence ID" value="MFD1710715.1"/>
    <property type="molecule type" value="Genomic_DNA"/>
</dbReference>
<evidence type="ECO:0000256" key="1">
    <source>
        <dbReference type="ARBA" id="ARBA00022679"/>
    </source>
</evidence>
<name>A0ABW4KRQ2_9BURK</name>
<feature type="region of interest" description="Disordered" evidence="2">
    <location>
        <begin position="359"/>
        <end position="393"/>
    </location>
</feature>
<dbReference type="InterPro" id="IPR050483">
    <property type="entry name" value="CoA-transferase_III_domain"/>
</dbReference>
<comment type="caution">
    <text evidence="3">The sequence shown here is derived from an EMBL/GenBank/DDBJ whole genome shotgun (WGS) entry which is preliminary data.</text>
</comment>
<evidence type="ECO:0000256" key="2">
    <source>
        <dbReference type="SAM" id="MobiDB-lite"/>
    </source>
</evidence>
<dbReference type="Pfam" id="PF02515">
    <property type="entry name" value="CoA_transf_3"/>
    <property type="match status" value="1"/>
</dbReference>
<dbReference type="GO" id="GO:0016740">
    <property type="term" value="F:transferase activity"/>
    <property type="evidence" value="ECO:0007669"/>
    <property type="project" value="UniProtKB-KW"/>
</dbReference>
<dbReference type="PANTHER" id="PTHR48207:SF3">
    <property type="entry name" value="SUCCINATE--HYDROXYMETHYLGLUTARATE COA-TRANSFERASE"/>
    <property type="match status" value="1"/>
</dbReference>
<organism evidence="3 4">
    <name type="scientific">Ottowia flava</name>
    <dbReference type="NCBI Taxonomy" id="2675430"/>
    <lineage>
        <taxon>Bacteria</taxon>
        <taxon>Pseudomonadati</taxon>
        <taxon>Pseudomonadota</taxon>
        <taxon>Betaproteobacteria</taxon>
        <taxon>Burkholderiales</taxon>
        <taxon>Comamonadaceae</taxon>
        <taxon>Ottowia</taxon>
    </lineage>
</organism>
<dbReference type="RefSeq" id="WP_255507574.1">
    <property type="nucleotide sequence ID" value="NZ_JBHUEJ010000019.1"/>
</dbReference>
<keyword evidence="1 3" id="KW-0808">Transferase</keyword>
<reference evidence="4" key="1">
    <citation type="journal article" date="2019" name="Int. J. Syst. Evol. Microbiol.">
        <title>The Global Catalogue of Microorganisms (GCM) 10K type strain sequencing project: providing services to taxonomists for standard genome sequencing and annotation.</title>
        <authorList>
            <consortium name="The Broad Institute Genomics Platform"/>
            <consortium name="The Broad Institute Genome Sequencing Center for Infectious Disease"/>
            <person name="Wu L."/>
            <person name="Ma J."/>
        </authorList>
    </citation>
    <scope>NUCLEOTIDE SEQUENCE [LARGE SCALE GENOMIC DNA]</scope>
    <source>
        <strain evidence="4">LMG 29247</strain>
    </source>
</reference>
<protein>
    <submittedName>
        <fullName evidence="3">CaiB/BaiF CoA transferase family protein</fullName>
    </submittedName>
</protein>
<dbReference type="Gene3D" id="3.40.50.10540">
    <property type="entry name" value="Crotonobetainyl-coa:carnitine coa-transferase, domain 1"/>
    <property type="match status" value="1"/>
</dbReference>